<name>A0A7W9GZ65_9ACTN</name>
<feature type="compositionally biased region" description="Polar residues" evidence="1">
    <location>
        <begin position="33"/>
        <end position="42"/>
    </location>
</feature>
<reference evidence="2 3" key="1">
    <citation type="submission" date="2020-08" db="EMBL/GenBank/DDBJ databases">
        <title>Sequencing the genomes of 1000 actinobacteria strains.</title>
        <authorList>
            <person name="Klenk H.-P."/>
        </authorList>
    </citation>
    <scope>NUCLEOTIDE SEQUENCE [LARGE SCALE GENOMIC DNA]</scope>
    <source>
        <strain evidence="2 3">DSM 40084</strain>
    </source>
</reference>
<dbReference type="AlphaFoldDB" id="A0A7W9GZ65"/>
<feature type="region of interest" description="Disordered" evidence="1">
    <location>
        <begin position="33"/>
        <end position="61"/>
    </location>
</feature>
<accession>A0A7W9GZ65</accession>
<proteinExistence type="predicted"/>
<evidence type="ECO:0000313" key="3">
    <source>
        <dbReference type="Proteomes" id="UP000590647"/>
    </source>
</evidence>
<organism evidence="2 3">
    <name type="scientific">Streptomyces caelestis</name>
    <dbReference type="NCBI Taxonomy" id="36816"/>
    <lineage>
        <taxon>Bacteria</taxon>
        <taxon>Bacillati</taxon>
        <taxon>Actinomycetota</taxon>
        <taxon>Actinomycetes</taxon>
        <taxon>Kitasatosporales</taxon>
        <taxon>Streptomycetaceae</taxon>
        <taxon>Streptomyces</taxon>
    </lineage>
</organism>
<comment type="caution">
    <text evidence="2">The sequence shown here is derived from an EMBL/GenBank/DDBJ whole genome shotgun (WGS) entry which is preliminary data.</text>
</comment>
<dbReference type="EMBL" id="JACHNE010000001">
    <property type="protein sequence ID" value="MBB5792705.1"/>
    <property type="molecule type" value="Genomic_DNA"/>
</dbReference>
<gene>
    <name evidence="2" type="ORF">HDA41_000669</name>
</gene>
<dbReference type="Proteomes" id="UP000590647">
    <property type="component" value="Unassembled WGS sequence"/>
</dbReference>
<evidence type="ECO:0000313" key="2">
    <source>
        <dbReference type="EMBL" id="MBB5792705.1"/>
    </source>
</evidence>
<evidence type="ECO:0000256" key="1">
    <source>
        <dbReference type="SAM" id="MobiDB-lite"/>
    </source>
</evidence>
<sequence>MPLLDAKAPENWTSLVRESAKMRLRVDESLTLSSRPARTSTGPCHYCGPAKGVSPTTTPSP</sequence>
<protein>
    <submittedName>
        <fullName evidence="2">Uncharacterized protein</fullName>
    </submittedName>
</protein>
<keyword evidence="3" id="KW-1185">Reference proteome</keyword>